<dbReference type="PROSITE" id="PS00108">
    <property type="entry name" value="PROTEIN_KINASE_ST"/>
    <property type="match status" value="1"/>
</dbReference>
<dbReference type="InterPro" id="IPR011009">
    <property type="entry name" value="Kinase-like_dom_sf"/>
</dbReference>
<dbReference type="SUPFAM" id="SSF56112">
    <property type="entry name" value="Protein kinase-like (PK-like)"/>
    <property type="match status" value="1"/>
</dbReference>
<dbReference type="InterPro" id="IPR001245">
    <property type="entry name" value="Ser-Thr/Tyr_kinase_cat_dom"/>
</dbReference>
<keyword evidence="4" id="KW-1185">Reference proteome</keyword>
<comment type="caution">
    <text evidence="3">The sequence shown here is derived from an EMBL/GenBank/DDBJ whole genome shotgun (WGS) entry which is preliminary data.</text>
</comment>
<keyword evidence="3" id="KW-0808">Transferase</keyword>
<dbReference type="GO" id="GO:0005524">
    <property type="term" value="F:ATP binding"/>
    <property type="evidence" value="ECO:0007669"/>
    <property type="project" value="InterPro"/>
</dbReference>
<feature type="domain" description="Protein kinase" evidence="2">
    <location>
        <begin position="244"/>
        <end position="505"/>
    </location>
</feature>
<dbReference type="PRINTS" id="PR00109">
    <property type="entry name" value="TYRKINASE"/>
</dbReference>
<accession>A0A9P6HFH9</accession>
<protein>
    <submittedName>
        <fullName evidence="3">Kinase-like domain-containing protein</fullName>
    </submittedName>
</protein>
<reference evidence="3" key="1">
    <citation type="journal article" date="2020" name="Nat. Commun.">
        <title>Large-scale genome sequencing of mycorrhizal fungi provides insights into the early evolution of symbiotic traits.</title>
        <authorList>
            <person name="Miyauchi S."/>
            <person name="Kiss E."/>
            <person name="Kuo A."/>
            <person name="Drula E."/>
            <person name="Kohler A."/>
            <person name="Sanchez-Garcia M."/>
            <person name="Morin E."/>
            <person name="Andreopoulos B."/>
            <person name="Barry K.W."/>
            <person name="Bonito G."/>
            <person name="Buee M."/>
            <person name="Carver A."/>
            <person name="Chen C."/>
            <person name="Cichocki N."/>
            <person name="Clum A."/>
            <person name="Culley D."/>
            <person name="Crous P.W."/>
            <person name="Fauchery L."/>
            <person name="Girlanda M."/>
            <person name="Hayes R.D."/>
            <person name="Keri Z."/>
            <person name="LaButti K."/>
            <person name="Lipzen A."/>
            <person name="Lombard V."/>
            <person name="Magnuson J."/>
            <person name="Maillard F."/>
            <person name="Murat C."/>
            <person name="Nolan M."/>
            <person name="Ohm R.A."/>
            <person name="Pangilinan J."/>
            <person name="Pereira M.F."/>
            <person name="Perotto S."/>
            <person name="Peter M."/>
            <person name="Pfister S."/>
            <person name="Riley R."/>
            <person name="Sitrit Y."/>
            <person name="Stielow J.B."/>
            <person name="Szollosi G."/>
            <person name="Zifcakova L."/>
            <person name="Stursova M."/>
            <person name="Spatafora J.W."/>
            <person name="Tedersoo L."/>
            <person name="Vaario L.M."/>
            <person name="Yamada A."/>
            <person name="Yan M."/>
            <person name="Wang P."/>
            <person name="Xu J."/>
            <person name="Bruns T."/>
            <person name="Baldrian P."/>
            <person name="Vilgalys R."/>
            <person name="Dunand C."/>
            <person name="Henrissat B."/>
            <person name="Grigoriev I.V."/>
            <person name="Hibbett D."/>
            <person name="Nagy L.G."/>
            <person name="Martin F.M."/>
        </authorList>
    </citation>
    <scope>NUCLEOTIDE SEQUENCE</scope>
    <source>
        <strain evidence="3">UH-Tt-Lm1</strain>
    </source>
</reference>
<proteinExistence type="predicted"/>
<evidence type="ECO:0000313" key="4">
    <source>
        <dbReference type="Proteomes" id="UP000736335"/>
    </source>
</evidence>
<dbReference type="GO" id="GO:0004674">
    <property type="term" value="F:protein serine/threonine kinase activity"/>
    <property type="evidence" value="ECO:0007669"/>
    <property type="project" value="TreeGrafter"/>
</dbReference>
<evidence type="ECO:0000256" key="1">
    <source>
        <dbReference type="SAM" id="Phobius"/>
    </source>
</evidence>
<dbReference type="InterPro" id="IPR000719">
    <property type="entry name" value="Prot_kinase_dom"/>
</dbReference>
<keyword evidence="3" id="KW-0418">Kinase</keyword>
<evidence type="ECO:0000259" key="2">
    <source>
        <dbReference type="PROSITE" id="PS50011"/>
    </source>
</evidence>
<dbReference type="AlphaFoldDB" id="A0A9P6HFH9"/>
<feature type="transmembrane region" description="Helical" evidence="1">
    <location>
        <begin position="531"/>
        <end position="550"/>
    </location>
</feature>
<evidence type="ECO:0000313" key="3">
    <source>
        <dbReference type="EMBL" id="KAF9786170.1"/>
    </source>
</evidence>
<dbReference type="PROSITE" id="PS50011">
    <property type="entry name" value="PROTEIN_KINASE_DOM"/>
    <property type="match status" value="1"/>
</dbReference>
<dbReference type="SMART" id="SM00220">
    <property type="entry name" value="S_TKc"/>
    <property type="match status" value="1"/>
</dbReference>
<dbReference type="InterPro" id="IPR051681">
    <property type="entry name" value="Ser/Thr_Kinases-Pseudokinases"/>
</dbReference>
<keyword evidence="1" id="KW-0472">Membrane</keyword>
<dbReference type="InterPro" id="IPR008271">
    <property type="entry name" value="Ser/Thr_kinase_AS"/>
</dbReference>
<sequence>MRATGHASEVLASLLNSCITILNVNVLEVPLGKEVFGIASSVLALVRDTLIDDEHAVRMLEYCFNACEVLKGVLQGKKPGDLNKSEKVAIENLERVMRGVEHTLRSGAVSMTPTSYNKEKVESYMRSMRQILSTLHESRLSLVKDNSTVEPTATTACSDLRRRRFTVQELPSMIDTIFSSNKESGSIFCLPVSRTQTFIDELDEALHAPDLLSGIQKKCLKLLYRTCGHHALLPSTLEAPVCFDRASNALYRGGYADVWKGKFCAQDVAVKVIRTYSNDDLLKITKRFCKEVVMWRFLQHPNILPLIGTSMSENRFAMVSEWMPNGNINQFTKAHPEVNRPTLLAGVAKGLIYLHGNGIVHGDLKGANILIDEIGQARLADFGLITIVSDPTNATSSSSYAHGGTIRWMSPELIDPDHSEFERSRPTKSSDCYALGMVIYETISGNLPFHEYTDLIVSLKVVRGERPRREANFEESLWKMLKLCWASKPNDRPSVDDVLRGLETVSGSREPPAREGLLLRQAIATFARQRMFLLFILILPPIAVYYLTLYSPIYPRG</sequence>
<keyword evidence="1" id="KW-0812">Transmembrane</keyword>
<reference evidence="3" key="2">
    <citation type="submission" date="2020-11" db="EMBL/GenBank/DDBJ databases">
        <authorList>
            <consortium name="DOE Joint Genome Institute"/>
            <person name="Kuo A."/>
            <person name="Miyauchi S."/>
            <person name="Kiss E."/>
            <person name="Drula E."/>
            <person name="Kohler A."/>
            <person name="Sanchez-Garcia M."/>
            <person name="Andreopoulos B."/>
            <person name="Barry K.W."/>
            <person name="Bonito G."/>
            <person name="Buee M."/>
            <person name="Carver A."/>
            <person name="Chen C."/>
            <person name="Cichocki N."/>
            <person name="Clum A."/>
            <person name="Culley D."/>
            <person name="Crous P.W."/>
            <person name="Fauchery L."/>
            <person name="Girlanda M."/>
            <person name="Hayes R."/>
            <person name="Keri Z."/>
            <person name="Labutti K."/>
            <person name="Lipzen A."/>
            <person name="Lombard V."/>
            <person name="Magnuson J."/>
            <person name="Maillard F."/>
            <person name="Morin E."/>
            <person name="Murat C."/>
            <person name="Nolan M."/>
            <person name="Ohm R."/>
            <person name="Pangilinan J."/>
            <person name="Pereira M."/>
            <person name="Perotto S."/>
            <person name="Peter M."/>
            <person name="Riley R."/>
            <person name="Sitrit Y."/>
            <person name="Stielow B."/>
            <person name="Szollosi G."/>
            <person name="Zifcakova L."/>
            <person name="Stursova M."/>
            <person name="Spatafora J.W."/>
            <person name="Tedersoo L."/>
            <person name="Vaario L.-M."/>
            <person name="Yamada A."/>
            <person name="Yan M."/>
            <person name="Wang P."/>
            <person name="Xu J."/>
            <person name="Bruns T."/>
            <person name="Baldrian P."/>
            <person name="Vilgalys R."/>
            <person name="Henrissat B."/>
            <person name="Grigoriev I.V."/>
            <person name="Hibbett D."/>
            <person name="Nagy L.G."/>
            <person name="Martin F.M."/>
        </authorList>
    </citation>
    <scope>NUCLEOTIDE SEQUENCE</scope>
    <source>
        <strain evidence="3">UH-Tt-Lm1</strain>
    </source>
</reference>
<organism evidence="3 4">
    <name type="scientific">Thelephora terrestris</name>
    <dbReference type="NCBI Taxonomy" id="56493"/>
    <lineage>
        <taxon>Eukaryota</taxon>
        <taxon>Fungi</taxon>
        <taxon>Dikarya</taxon>
        <taxon>Basidiomycota</taxon>
        <taxon>Agaricomycotina</taxon>
        <taxon>Agaricomycetes</taxon>
        <taxon>Thelephorales</taxon>
        <taxon>Thelephoraceae</taxon>
        <taxon>Thelephora</taxon>
    </lineage>
</organism>
<dbReference type="PANTHER" id="PTHR44329">
    <property type="entry name" value="SERINE/THREONINE-PROTEIN KINASE TNNI3K-RELATED"/>
    <property type="match status" value="1"/>
</dbReference>
<dbReference type="Gene3D" id="1.10.510.10">
    <property type="entry name" value="Transferase(Phosphotransferase) domain 1"/>
    <property type="match status" value="1"/>
</dbReference>
<dbReference type="PANTHER" id="PTHR44329:SF214">
    <property type="entry name" value="PROTEIN KINASE DOMAIN-CONTAINING PROTEIN"/>
    <property type="match status" value="1"/>
</dbReference>
<gene>
    <name evidence="3" type="ORF">BJ322DRAFT_1058311</name>
</gene>
<dbReference type="EMBL" id="WIUZ02000006">
    <property type="protein sequence ID" value="KAF9786170.1"/>
    <property type="molecule type" value="Genomic_DNA"/>
</dbReference>
<dbReference type="Pfam" id="PF07714">
    <property type="entry name" value="PK_Tyr_Ser-Thr"/>
    <property type="match status" value="1"/>
</dbReference>
<name>A0A9P6HFH9_9AGAM</name>
<keyword evidence="1" id="KW-1133">Transmembrane helix</keyword>
<dbReference type="Proteomes" id="UP000736335">
    <property type="component" value="Unassembled WGS sequence"/>
</dbReference>
<dbReference type="OrthoDB" id="10252171at2759"/>